<dbReference type="FunFam" id="3.40.50.2000:FF:000023">
    <property type="entry name" value="ADP-heptose--LPS heptosyltransferase II"/>
    <property type="match status" value="1"/>
</dbReference>
<reference evidence="6 7" key="1">
    <citation type="journal article" date="2011" name="Stand. Genomic Sci.">
        <title>Complete genome sequence of the acetate-degrading sulfate reducer Desulfobacca acetoxidans type strain (ASRB2).</title>
        <authorList>
            <person name="Goker M."/>
            <person name="Teshima H."/>
            <person name="Lapidus A."/>
            <person name="Nolan M."/>
            <person name="Lucas S."/>
            <person name="Hammon N."/>
            <person name="Deshpande S."/>
            <person name="Cheng J.F."/>
            <person name="Tapia R."/>
            <person name="Han C."/>
            <person name="Goodwin L."/>
            <person name="Pitluck S."/>
            <person name="Huntemann M."/>
            <person name="Liolios K."/>
            <person name="Ivanova N."/>
            <person name="Pagani I."/>
            <person name="Mavromatis K."/>
            <person name="Ovchinikova G."/>
            <person name="Pati A."/>
            <person name="Chen A."/>
            <person name="Palaniappan K."/>
            <person name="Land M."/>
            <person name="Hauser L."/>
            <person name="Brambilla E.M."/>
            <person name="Rohde M."/>
            <person name="Spring S."/>
            <person name="Detter J.C."/>
            <person name="Woyke T."/>
            <person name="Bristow J."/>
            <person name="Eisen J.A."/>
            <person name="Markowitz V."/>
            <person name="Hugenholtz P."/>
            <person name="Kyrpides N.C."/>
            <person name="Klenk H.P."/>
        </authorList>
    </citation>
    <scope>NUCLEOTIDE SEQUENCE [LARGE SCALE GENOMIC DNA]</scope>
    <source>
        <strain evidence="7">ATCC 700848 / DSM 11109 / ASRB2</strain>
    </source>
</reference>
<reference evidence="7" key="2">
    <citation type="submission" date="2011-03" db="EMBL/GenBank/DDBJ databases">
        <title>The complete genome of Desulfobacca acetoxidans DSM 11109.</title>
        <authorList>
            <consortium name="US DOE Joint Genome Institute (JGI-PGF)"/>
            <person name="Lucas S."/>
            <person name="Copeland A."/>
            <person name="Lapidus A."/>
            <person name="Bruce D."/>
            <person name="Goodwin L."/>
            <person name="Pitluck S."/>
            <person name="Peters L."/>
            <person name="Kyrpides N."/>
            <person name="Mavromatis K."/>
            <person name="Ivanova N."/>
            <person name="Ovchinnikova G."/>
            <person name="Teshima H."/>
            <person name="Detter J.C."/>
            <person name="Han C."/>
            <person name="Land M."/>
            <person name="Hauser L."/>
            <person name="Markowitz V."/>
            <person name="Cheng J.-F."/>
            <person name="Hugenholtz P."/>
            <person name="Woyke T."/>
            <person name="Wu D."/>
            <person name="Spring S."/>
            <person name="Schueler E."/>
            <person name="Brambilla E."/>
            <person name="Klenk H.-P."/>
            <person name="Eisen J.A."/>
        </authorList>
    </citation>
    <scope>NUCLEOTIDE SEQUENCE [LARGE SCALE GENOMIC DNA]</scope>
    <source>
        <strain evidence="7">ATCC 700848 / DSM 11109 / ASRB2</strain>
    </source>
</reference>
<name>F2NC25_DESAR</name>
<dbReference type="CDD" id="cd03789">
    <property type="entry name" value="GT9_LPS_heptosyltransferase"/>
    <property type="match status" value="1"/>
</dbReference>
<dbReference type="EMBL" id="CP002629">
    <property type="protein sequence ID" value="AEB08820.1"/>
    <property type="molecule type" value="Genomic_DNA"/>
</dbReference>
<dbReference type="InterPro" id="IPR051199">
    <property type="entry name" value="LPS_LOS_Heptosyltrfase"/>
</dbReference>
<dbReference type="Pfam" id="PF01075">
    <property type="entry name" value="Glyco_transf_9"/>
    <property type="match status" value="1"/>
</dbReference>
<evidence type="ECO:0000256" key="4">
    <source>
        <dbReference type="ARBA" id="ARBA00044042"/>
    </source>
</evidence>
<protein>
    <recommendedName>
        <fullName evidence="4">lipopolysaccharide heptosyltransferase II</fullName>
        <ecNumber evidence="4">2.4.99.24</ecNumber>
    </recommendedName>
</protein>
<dbReference type="PANTHER" id="PTHR30160:SF7">
    <property type="entry name" value="ADP-HEPTOSE--LPS HEPTOSYLTRANSFERASE 2"/>
    <property type="match status" value="1"/>
</dbReference>
<dbReference type="Gene3D" id="3.40.50.2000">
    <property type="entry name" value="Glycogen Phosphorylase B"/>
    <property type="match status" value="2"/>
</dbReference>
<keyword evidence="1" id="KW-0328">Glycosyltransferase</keyword>
<evidence type="ECO:0000313" key="7">
    <source>
        <dbReference type="Proteomes" id="UP000000483"/>
    </source>
</evidence>
<dbReference type="EC" id="2.4.99.24" evidence="4"/>
<dbReference type="GO" id="GO:0009244">
    <property type="term" value="P:lipopolysaccharide core region biosynthetic process"/>
    <property type="evidence" value="ECO:0007669"/>
    <property type="project" value="TreeGrafter"/>
</dbReference>
<dbReference type="HOGENOM" id="CLU_038371_0_0_7"/>
<dbReference type="InterPro" id="IPR002201">
    <property type="entry name" value="Glyco_trans_9"/>
</dbReference>
<dbReference type="SUPFAM" id="SSF53756">
    <property type="entry name" value="UDP-Glycosyltransferase/glycogen phosphorylase"/>
    <property type="match status" value="1"/>
</dbReference>
<evidence type="ECO:0000256" key="5">
    <source>
        <dbReference type="ARBA" id="ARBA00047503"/>
    </source>
</evidence>
<dbReference type="GO" id="GO:0008713">
    <property type="term" value="F:ADP-heptose-lipopolysaccharide heptosyltransferase activity"/>
    <property type="evidence" value="ECO:0007669"/>
    <property type="project" value="UniProtKB-EC"/>
</dbReference>
<comment type="similarity">
    <text evidence="3">Belongs to the glycosyltransferase 9 family.</text>
</comment>
<gene>
    <name evidence="6" type="ordered locus">Desac_0950</name>
</gene>
<dbReference type="GO" id="GO:0005829">
    <property type="term" value="C:cytosol"/>
    <property type="evidence" value="ECO:0007669"/>
    <property type="project" value="TreeGrafter"/>
</dbReference>
<dbReference type="eggNOG" id="COG0859">
    <property type="taxonomic scope" value="Bacteria"/>
</dbReference>
<dbReference type="RefSeq" id="WP_013705933.1">
    <property type="nucleotide sequence ID" value="NC_015388.1"/>
</dbReference>
<accession>F2NC25</accession>
<sequence length="382" mass="42386">MKKILVKQPVSVGNHHSPLPLAVRSALSRLTVKTRRPYHRHQIKNILVRAVNWVGDAILTLPALNNIKNFFPAARVTVWALPRVAPVFYQQPVVDELIPYLPKPPGANLTDWLKSLFRLRQQRFDLSIIFPNSVESALTAWATGTPQRAGYDTDGRGFLLTQAVQGPNLMDGFHQVYRHHGILRAFNQINYDGFPKLILSPDEMEAGLQQLTVYGWRPRQKIVALSPGAAYGPAKQWRPERFAAVADRLQQELGAFIVLLGSTGDQAAAAKVAEAMDLPPVNLVGRTDLRTAFALISQSDLLISNDSGLMHAAAALWTPLVALFGSTDPVATGPFTPLASVVHHYLPCSPCRQRQCPEGGQCWDLITVDEVLEQARFWLTRY</sequence>
<dbReference type="NCBIfam" id="TIGR02195">
    <property type="entry name" value="heptsyl_trn_II"/>
    <property type="match status" value="1"/>
</dbReference>
<dbReference type="OrthoDB" id="9760688at2"/>
<dbReference type="Proteomes" id="UP000000483">
    <property type="component" value="Chromosome"/>
</dbReference>
<proteinExistence type="inferred from homology"/>
<evidence type="ECO:0000256" key="2">
    <source>
        <dbReference type="ARBA" id="ARBA00022679"/>
    </source>
</evidence>
<evidence type="ECO:0000256" key="3">
    <source>
        <dbReference type="ARBA" id="ARBA00043995"/>
    </source>
</evidence>
<evidence type="ECO:0000313" key="6">
    <source>
        <dbReference type="EMBL" id="AEB08820.1"/>
    </source>
</evidence>
<evidence type="ECO:0000256" key="1">
    <source>
        <dbReference type="ARBA" id="ARBA00022676"/>
    </source>
</evidence>
<keyword evidence="7" id="KW-1185">Reference proteome</keyword>
<dbReference type="AlphaFoldDB" id="F2NC25"/>
<dbReference type="PANTHER" id="PTHR30160">
    <property type="entry name" value="TETRAACYLDISACCHARIDE 4'-KINASE-RELATED"/>
    <property type="match status" value="1"/>
</dbReference>
<organism evidence="6 7">
    <name type="scientific">Desulfobacca acetoxidans (strain ATCC 700848 / DSM 11109 / ASRB2)</name>
    <dbReference type="NCBI Taxonomy" id="880072"/>
    <lineage>
        <taxon>Bacteria</taxon>
        <taxon>Pseudomonadati</taxon>
        <taxon>Thermodesulfobacteriota</taxon>
        <taxon>Desulfobaccia</taxon>
        <taxon>Desulfobaccales</taxon>
        <taxon>Desulfobaccaceae</taxon>
        <taxon>Desulfobacca</taxon>
    </lineage>
</organism>
<dbReference type="InterPro" id="IPR011910">
    <property type="entry name" value="RfaF"/>
</dbReference>
<dbReference type="STRING" id="880072.Desac_0950"/>
<comment type="catalytic activity">
    <reaction evidence="5">
        <text>an L-alpha-D-Hep-(1-&gt;5)-[alpha-Kdo-(2-&gt;4)]-alpha-Kdo-(2-&gt;6)-lipid A + ADP-L-glycero-beta-D-manno-heptose = an L-alpha-D-Hep-(1-&gt;3)-L-alpha-D-Hep-(1-&gt;5)-[alpha-Kdo-(2-&gt;4)]-alpha-Kdo-(2-&gt;6)-lipid A + ADP + H(+)</text>
        <dbReference type="Rhea" id="RHEA:74071"/>
        <dbReference type="ChEBI" id="CHEBI:15378"/>
        <dbReference type="ChEBI" id="CHEBI:61506"/>
        <dbReference type="ChEBI" id="CHEBI:193068"/>
        <dbReference type="ChEBI" id="CHEBI:193069"/>
        <dbReference type="ChEBI" id="CHEBI:456216"/>
        <dbReference type="EC" id="2.4.99.24"/>
    </reaction>
</comment>
<dbReference type="KEGG" id="dao:Desac_0950"/>
<keyword evidence="2 6" id="KW-0808">Transferase</keyword>